<dbReference type="Proteomes" id="UP000051202">
    <property type="component" value="Unassembled WGS sequence"/>
</dbReference>
<proteinExistence type="inferred from homology"/>
<dbReference type="EMBL" id="LNDJ01000101">
    <property type="protein sequence ID" value="KRU21663.1"/>
    <property type="molecule type" value="Genomic_DNA"/>
</dbReference>
<dbReference type="InterPro" id="IPR010359">
    <property type="entry name" value="IrrE_HExxH"/>
</dbReference>
<comment type="similarity">
    <text evidence="1">Belongs to the short-chain fatty acyl-CoA assimilation regulator (ScfR) family.</text>
</comment>
<dbReference type="GO" id="GO:0003677">
    <property type="term" value="F:DNA binding"/>
    <property type="evidence" value="ECO:0007669"/>
    <property type="project" value="InterPro"/>
</dbReference>
<comment type="caution">
    <text evidence="3">The sequence shown here is derived from an EMBL/GenBank/DDBJ whole genome shotgun (WGS) entry which is preliminary data.</text>
</comment>
<dbReference type="PANTHER" id="PTHR43236:SF1">
    <property type="entry name" value="BLL7220 PROTEIN"/>
    <property type="match status" value="1"/>
</dbReference>
<protein>
    <recommendedName>
        <fullName evidence="2">HTH cro/C1-type domain-containing protein</fullName>
    </recommendedName>
</protein>
<dbReference type="SUPFAM" id="SSF47413">
    <property type="entry name" value="lambda repressor-like DNA-binding domains"/>
    <property type="match status" value="1"/>
</dbReference>
<sequence>MFNPNRLQFAIDRRAVSKAELAEKLNITPRTLTNYLKGNTEPNLVDISRVLSFPIDFFKGSDLPIIDEHSVSFRSRSRMTKKVKAEALTYGITGFMLNDWFEEEFELVQSELPDLSHLSPEEAANSLRYDWGLGDKPIGNLIALLESKGIRIFSIFVKSEYIDAFSVWYDDTPFIFLNNQKTMERSRFDACHELGHLVRDIYSMKMSESFSKSLDEDLDSKVVERCADEFASAFLMPEVALMEYRHVNPTINNLIELKKVFGVSLVALAYRMHKLGFISEWVYTRVLCPEIAKYNYRKSEPYPMDRETSQVLNTITSELTSEGMSLDDIAKKINLRKADITPLLFQLAESTKPFHLFQVLK</sequence>
<dbReference type="PROSITE" id="PS50943">
    <property type="entry name" value="HTH_CROC1"/>
    <property type="match status" value="2"/>
</dbReference>
<dbReference type="InterPro" id="IPR052345">
    <property type="entry name" value="Rad_response_metalloprotease"/>
</dbReference>
<name>A0A0T6DNV4_9GAMM</name>
<evidence type="ECO:0000313" key="3">
    <source>
        <dbReference type="EMBL" id="KRU21663.1"/>
    </source>
</evidence>
<feature type="domain" description="HTH cro/C1-type" evidence="2">
    <location>
        <begin position="7"/>
        <end position="58"/>
    </location>
</feature>
<evidence type="ECO:0000256" key="1">
    <source>
        <dbReference type="ARBA" id="ARBA00007227"/>
    </source>
</evidence>
<dbReference type="Gene3D" id="1.10.10.2910">
    <property type="match status" value="1"/>
</dbReference>
<dbReference type="AlphaFoldDB" id="A0A0T6DNV4"/>
<reference evidence="3 4" key="1">
    <citation type="submission" date="2015-11" db="EMBL/GenBank/DDBJ databases">
        <title>Permanent draft genome of Psychrobacter piscatorii LQ58.</title>
        <authorList>
            <person name="Zhou M."/>
            <person name="Dong B."/>
            <person name="Liu Q."/>
        </authorList>
    </citation>
    <scope>NUCLEOTIDE SEQUENCE [LARGE SCALE GENOMIC DNA]</scope>
    <source>
        <strain evidence="3 4">LQ58</strain>
    </source>
</reference>
<evidence type="ECO:0000313" key="4">
    <source>
        <dbReference type="Proteomes" id="UP000051202"/>
    </source>
</evidence>
<dbReference type="Gene3D" id="1.10.260.40">
    <property type="entry name" value="lambda repressor-like DNA-binding domains"/>
    <property type="match status" value="1"/>
</dbReference>
<feature type="domain" description="HTH cro/C1-type" evidence="2">
    <location>
        <begin position="248"/>
        <end position="268"/>
    </location>
</feature>
<accession>A0A0T6DNV4</accession>
<dbReference type="InterPro" id="IPR010982">
    <property type="entry name" value="Lambda_DNA-bd_dom_sf"/>
</dbReference>
<dbReference type="Pfam" id="PF06114">
    <property type="entry name" value="Peptidase_M78"/>
    <property type="match status" value="1"/>
</dbReference>
<dbReference type="Pfam" id="PF01381">
    <property type="entry name" value="HTH_3"/>
    <property type="match status" value="1"/>
</dbReference>
<gene>
    <name evidence="3" type="ORF">AS194_11475</name>
</gene>
<dbReference type="RefSeq" id="WP_025643762.1">
    <property type="nucleotide sequence ID" value="NZ_LNDJ01000101.1"/>
</dbReference>
<organism evidence="3 4">
    <name type="scientific">Psychrobacter piscatorii</name>
    <dbReference type="NCBI Taxonomy" id="554343"/>
    <lineage>
        <taxon>Bacteria</taxon>
        <taxon>Pseudomonadati</taxon>
        <taxon>Pseudomonadota</taxon>
        <taxon>Gammaproteobacteria</taxon>
        <taxon>Moraxellales</taxon>
        <taxon>Moraxellaceae</taxon>
        <taxon>Psychrobacter</taxon>
    </lineage>
</organism>
<dbReference type="InterPro" id="IPR001387">
    <property type="entry name" value="Cro/C1-type_HTH"/>
</dbReference>
<dbReference type="PANTHER" id="PTHR43236">
    <property type="entry name" value="ANTITOXIN HIGA1"/>
    <property type="match status" value="1"/>
</dbReference>
<evidence type="ECO:0000259" key="2">
    <source>
        <dbReference type="PROSITE" id="PS50943"/>
    </source>
</evidence>
<dbReference type="SMART" id="SM00530">
    <property type="entry name" value="HTH_XRE"/>
    <property type="match status" value="1"/>
</dbReference>
<keyword evidence="4" id="KW-1185">Reference proteome</keyword>